<dbReference type="Proteomes" id="UP001065549">
    <property type="component" value="Unassembled WGS sequence"/>
</dbReference>
<evidence type="ECO:0000313" key="3">
    <source>
        <dbReference type="Proteomes" id="UP001065549"/>
    </source>
</evidence>
<protein>
    <submittedName>
        <fullName evidence="1">Uncharacterized protein</fullName>
    </submittedName>
</protein>
<proteinExistence type="predicted"/>
<reference evidence="1" key="1">
    <citation type="submission" date="2022-09" db="EMBL/GenBank/DDBJ databases">
        <title>Culturomic study of gut microbiota in children with autism spectrum disorder.</title>
        <authorList>
            <person name="Efimov B.A."/>
            <person name="Chaplin A.V."/>
            <person name="Sokolova S.R."/>
            <person name="Pikina A.P."/>
            <person name="Korzhanova M."/>
            <person name="Belova V."/>
            <person name="Korostin D."/>
        </authorList>
    </citation>
    <scope>NUCLEOTIDE SEQUENCE</scope>
    <source>
        <strain evidence="1">ASD5510</strain>
    </source>
</reference>
<keyword evidence="3" id="KW-1185">Reference proteome</keyword>
<name>A0A9J6QRA6_9FIRM</name>
<dbReference type="EMBL" id="JAOSHN010000001">
    <property type="protein sequence ID" value="MCU7376831.1"/>
    <property type="molecule type" value="Genomic_DNA"/>
</dbReference>
<dbReference type="EMBL" id="JAOSHN010000005">
    <property type="protein sequence ID" value="MCU7379380.1"/>
    <property type="molecule type" value="Genomic_DNA"/>
</dbReference>
<evidence type="ECO:0000313" key="1">
    <source>
        <dbReference type="EMBL" id="MCU7376831.1"/>
    </source>
</evidence>
<gene>
    <name evidence="1" type="ORF">OBO34_00505</name>
    <name evidence="2" type="ORF">OBO34_13600</name>
</gene>
<accession>A0A9J6QRA6</accession>
<dbReference type="RefSeq" id="WP_253020444.1">
    <property type="nucleotide sequence ID" value="NZ_JAOSHN010000001.1"/>
</dbReference>
<evidence type="ECO:0000313" key="2">
    <source>
        <dbReference type="EMBL" id="MCU7379380.1"/>
    </source>
</evidence>
<dbReference type="AlphaFoldDB" id="A0A9J6QRA6"/>
<comment type="caution">
    <text evidence="1">The sequence shown here is derived from an EMBL/GenBank/DDBJ whole genome shotgun (WGS) entry which is preliminary data.</text>
</comment>
<organism evidence="1 3">
    <name type="scientific">Hominibacterium faecale</name>
    <dbReference type="NCBI Taxonomy" id="2839743"/>
    <lineage>
        <taxon>Bacteria</taxon>
        <taxon>Bacillati</taxon>
        <taxon>Bacillota</taxon>
        <taxon>Clostridia</taxon>
        <taxon>Peptostreptococcales</taxon>
        <taxon>Anaerovoracaceae</taxon>
        <taxon>Hominibacterium</taxon>
    </lineage>
</organism>
<sequence>MYKLEFYYVPTSCIFQSEEQKELCRLNLEHWVQINIGDAQERFSEKSLWEIKTSFTFVDYPEEVAKLLWALKEGDEDLIFRFKPYRYKRIYENEKMKTLYTLNDKIKDAAMHKVKNVFLYLQKKQIVKLVSISEGEIIEVFAREECAASLENAISKWADKTEYYKYELDLHDTAEE</sequence>